<dbReference type="InterPro" id="IPR013762">
    <property type="entry name" value="Integrase-like_cat_sf"/>
</dbReference>
<protein>
    <submittedName>
        <fullName evidence="6">Site-specific recombinase, phage integrase family</fullName>
    </submittedName>
</protein>
<evidence type="ECO:0000259" key="5">
    <source>
        <dbReference type="PROSITE" id="PS51900"/>
    </source>
</evidence>
<dbReference type="STRING" id="1125712.HMPREF1316_2386"/>
<dbReference type="AlphaFoldDB" id="U2UY33"/>
<evidence type="ECO:0000313" key="6">
    <source>
        <dbReference type="EMBL" id="ERL08022.1"/>
    </source>
</evidence>
<dbReference type="Proteomes" id="UP000016638">
    <property type="component" value="Unassembled WGS sequence"/>
</dbReference>
<organism evidence="6 7">
    <name type="scientific">Olsenella profusa F0195</name>
    <dbReference type="NCBI Taxonomy" id="1125712"/>
    <lineage>
        <taxon>Bacteria</taxon>
        <taxon>Bacillati</taxon>
        <taxon>Actinomycetota</taxon>
        <taxon>Coriobacteriia</taxon>
        <taxon>Coriobacteriales</taxon>
        <taxon>Atopobiaceae</taxon>
        <taxon>Olsenella</taxon>
    </lineage>
</organism>
<reference evidence="6 7" key="1">
    <citation type="submission" date="2013-08" db="EMBL/GenBank/DDBJ databases">
        <authorList>
            <person name="Durkin A.S."/>
            <person name="Haft D.R."/>
            <person name="McCorrison J."/>
            <person name="Torralba M."/>
            <person name="Gillis M."/>
            <person name="Haft D.H."/>
            <person name="Methe B."/>
            <person name="Sutton G."/>
            <person name="Nelson K.E."/>
        </authorList>
    </citation>
    <scope>NUCLEOTIDE SEQUENCE [LARGE SCALE GENOMIC DNA]</scope>
    <source>
        <strain evidence="6 7">F0195</strain>
    </source>
</reference>
<evidence type="ECO:0000256" key="2">
    <source>
        <dbReference type="ARBA" id="ARBA00023172"/>
    </source>
</evidence>
<name>U2UY33_9ACTN</name>
<dbReference type="PANTHER" id="PTHR30349:SF91">
    <property type="entry name" value="INTA PROTEIN"/>
    <property type="match status" value="1"/>
</dbReference>
<feature type="domain" description="Core-binding (CB)" evidence="5">
    <location>
        <begin position="52"/>
        <end position="141"/>
    </location>
</feature>
<dbReference type="PROSITE" id="PS51898">
    <property type="entry name" value="TYR_RECOMBINASE"/>
    <property type="match status" value="1"/>
</dbReference>
<evidence type="ECO:0000256" key="3">
    <source>
        <dbReference type="PROSITE-ProRule" id="PRU01248"/>
    </source>
</evidence>
<dbReference type="PROSITE" id="PS51900">
    <property type="entry name" value="CB"/>
    <property type="match status" value="1"/>
</dbReference>
<dbReference type="InterPro" id="IPR010998">
    <property type="entry name" value="Integrase_recombinase_N"/>
</dbReference>
<keyword evidence="1 3" id="KW-0238">DNA-binding</keyword>
<dbReference type="InterPro" id="IPR002104">
    <property type="entry name" value="Integrase_catalytic"/>
</dbReference>
<keyword evidence="7" id="KW-1185">Reference proteome</keyword>
<dbReference type="InterPro" id="IPR011010">
    <property type="entry name" value="DNA_brk_join_enz"/>
</dbReference>
<dbReference type="InterPro" id="IPR044068">
    <property type="entry name" value="CB"/>
</dbReference>
<keyword evidence="2" id="KW-0233">DNA recombination</keyword>
<sequence>MWYCRPYLGRDASGRAVRPYRSFPGAATGAEAQALADAWVAHLTGDGRVASARLGELLDSYVDVRERNGASPNSVRQWRSFVANHVRPRLGRRVARDLTAADMVGLEQALLAPRGDGGAGLGRNSVLALHHFLRAAFSFLVASGICDANPMLAVRPPSPDRGEAAAIGECDLPRVASALLSAVRSGDGWSDADVPALGAWLALVTGMRVGEVCAVRRRDLSLSVPAVRVGGTVVEERGRAPWRRDLTKSGRPRTVSITRADAGVLESVLRRQDASFANPSQSSALVSGDGCFVRPSHLSGAFRGIRDGLGLQRSITFHGLRHTHATWCLASGVDPKTLSERLGHSDVSITLRIYAHVMPGRDAAAADAFRRAAMGRGGEWGRDG</sequence>
<comment type="caution">
    <text evidence="6">The sequence shown here is derived from an EMBL/GenBank/DDBJ whole genome shotgun (WGS) entry which is preliminary data.</text>
</comment>
<proteinExistence type="predicted"/>
<dbReference type="GO" id="GO:0006310">
    <property type="term" value="P:DNA recombination"/>
    <property type="evidence" value="ECO:0007669"/>
    <property type="project" value="UniProtKB-KW"/>
</dbReference>
<accession>U2UY33</accession>
<evidence type="ECO:0000256" key="1">
    <source>
        <dbReference type="ARBA" id="ARBA00023125"/>
    </source>
</evidence>
<gene>
    <name evidence="6" type="ORF">HMPREF1316_2386</name>
</gene>
<dbReference type="PANTHER" id="PTHR30349">
    <property type="entry name" value="PHAGE INTEGRASE-RELATED"/>
    <property type="match status" value="1"/>
</dbReference>
<dbReference type="eggNOG" id="COG0582">
    <property type="taxonomic scope" value="Bacteria"/>
</dbReference>
<dbReference type="EMBL" id="AWEZ01000047">
    <property type="protein sequence ID" value="ERL08022.1"/>
    <property type="molecule type" value="Genomic_DNA"/>
</dbReference>
<dbReference type="Pfam" id="PF00589">
    <property type="entry name" value="Phage_integrase"/>
    <property type="match status" value="1"/>
</dbReference>
<dbReference type="InterPro" id="IPR050090">
    <property type="entry name" value="Tyrosine_recombinase_XerCD"/>
</dbReference>
<evidence type="ECO:0000259" key="4">
    <source>
        <dbReference type="PROSITE" id="PS51898"/>
    </source>
</evidence>
<dbReference type="PATRIC" id="fig|1125712.3.peg.1445"/>
<dbReference type="Gene3D" id="1.10.150.130">
    <property type="match status" value="1"/>
</dbReference>
<evidence type="ECO:0000313" key="7">
    <source>
        <dbReference type="Proteomes" id="UP000016638"/>
    </source>
</evidence>
<dbReference type="GO" id="GO:0015074">
    <property type="term" value="P:DNA integration"/>
    <property type="evidence" value="ECO:0007669"/>
    <property type="project" value="InterPro"/>
</dbReference>
<dbReference type="CDD" id="cd01189">
    <property type="entry name" value="INT_ICEBs1_C_like"/>
    <property type="match status" value="1"/>
</dbReference>
<dbReference type="Gene3D" id="1.10.443.10">
    <property type="entry name" value="Intergrase catalytic core"/>
    <property type="match status" value="1"/>
</dbReference>
<dbReference type="SUPFAM" id="SSF56349">
    <property type="entry name" value="DNA breaking-rejoining enzymes"/>
    <property type="match status" value="1"/>
</dbReference>
<dbReference type="GO" id="GO:0003677">
    <property type="term" value="F:DNA binding"/>
    <property type="evidence" value="ECO:0007669"/>
    <property type="project" value="UniProtKB-UniRule"/>
</dbReference>
<feature type="domain" description="Tyr recombinase" evidence="4">
    <location>
        <begin position="171"/>
        <end position="367"/>
    </location>
</feature>